<evidence type="ECO:0000313" key="2">
    <source>
        <dbReference type="Proteomes" id="UP001057402"/>
    </source>
</evidence>
<name>A0ACB9R8V8_9MYRT</name>
<organism evidence="1 2">
    <name type="scientific">Melastoma candidum</name>
    <dbReference type="NCBI Taxonomy" id="119954"/>
    <lineage>
        <taxon>Eukaryota</taxon>
        <taxon>Viridiplantae</taxon>
        <taxon>Streptophyta</taxon>
        <taxon>Embryophyta</taxon>
        <taxon>Tracheophyta</taxon>
        <taxon>Spermatophyta</taxon>
        <taxon>Magnoliopsida</taxon>
        <taxon>eudicotyledons</taxon>
        <taxon>Gunneridae</taxon>
        <taxon>Pentapetalae</taxon>
        <taxon>rosids</taxon>
        <taxon>malvids</taxon>
        <taxon>Myrtales</taxon>
        <taxon>Melastomataceae</taxon>
        <taxon>Melastomatoideae</taxon>
        <taxon>Melastomateae</taxon>
        <taxon>Melastoma</taxon>
    </lineage>
</organism>
<dbReference type="EMBL" id="CM042883">
    <property type="protein sequence ID" value="KAI4375299.1"/>
    <property type="molecule type" value="Genomic_DNA"/>
</dbReference>
<comment type="caution">
    <text evidence="1">The sequence shown here is derived from an EMBL/GenBank/DDBJ whole genome shotgun (WGS) entry which is preliminary data.</text>
</comment>
<evidence type="ECO:0000313" key="1">
    <source>
        <dbReference type="EMBL" id="KAI4375299.1"/>
    </source>
</evidence>
<dbReference type="Proteomes" id="UP001057402">
    <property type="component" value="Chromosome 4"/>
</dbReference>
<sequence>MDDDSENLAALKRAYAEMILNTAREAASRVADADRRAAGFHRELCFARDEAVRMLVKLKHMLDAKTVEAETTIAKKQEQIEELEAQLEEAESKILDLRMELEYVRDELEVEKAKNNIQSSENKSSSGGDLPHHRLNSLEPIVPYLSDSELNSAVNQHIKERLMNDRETVQMSCNGIDPVRQLADPSPEGAVDQKTDLAAMVIGRKEREPYRNGFTQRVRAFEGHLLQGTLGCKLNCGSCDKGENGMHSFSQPRNLETAKVIPLQNLERPAIMRKKHRKATWAKKSKSAQIPVYAKQWRRQHLVSSLALSQSYSTENGADIDKGFQTDQIESVRDSDAQDGPLNLQKRRQSSDLHTIEGKTVKRNGKRKGRRGKNLNDEFQFADQSHFTESSHFHLGQATPVERKTKSKAFDNIGIINEEKSEGSSSSGLVAKEGDKIKDDIAVNNVLVPYEESEPGSNSVNSDVDVERNVPEDGSCVQSDDNRVVKYTFQRKRKRAFSGNDSENQALLGNTVKKHAGNMVKSRLESNPVKQRMSPRGIADDLLRLLDS</sequence>
<proteinExistence type="predicted"/>
<keyword evidence="2" id="KW-1185">Reference proteome</keyword>
<gene>
    <name evidence="1" type="ORF">MLD38_013183</name>
</gene>
<reference evidence="2" key="1">
    <citation type="journal article" date="2023" name="Front. Plant Sci.">
        <title>Chromosomal-level genome assembly of Melastoma candidum provides insights into trichome evolution.</title>
        <authorList>
            <person name="Zhong Y."/>
            <person name="Wu W."/>
            <person name="Sun C."/>
            <person name="Zou P."/>
            <person name="Liu Y."/>
            <person name="Dai S."/>
            <person name="Zhou R."/>
        </authorList>
    </citation>
    <scope>NUCLEOTIDE SEQUENCE [LARGE SCALE GENOMIC DNA]</scope>
</reference>
<protein>
    <submittedName>
        <fullName evidence="1">Uncharacterized protein</fullName>
    </submittedName>
</protein>
<accession>A0ACB9R8V8</accession>